<keyword evidence="1" id="KW-0732">Signal</keyword>
<evidence type="ECO:0000313" key="3">
    <source>
        <dbReference type="EMBL" id="QUD87134.1"/>
    </source>
</evidence>
<accession>A0A975IU42</accession>
<keyword evidence="1" id="KW-0574">Periplasm</keyword>
<evidence type="ECO:0000256" key="1">
    <source>
        <dbReference type="HAMAP-Rule" id="MF_02066"/>
    </source>
</evidence>
<dbReference type="RefSeq" id="WP_211937186.1">
    <property type="nucleotide sequence ID" value="NZ_CP073078.1"/>
</dbReference>
<keyword evidence="1" id="KW-0132">Cell division</keyword>
<feature type="chain" id="PRO_5038188486" description="Cell division coordinator CpoB" evidence="1">
    <location>
        <begin position="25"/>
        <end position="296"/>
    </location>
</feature>
<dbReference type="Gene3D" id="1.25.40.10">
    <property type="entry name" value="Tetratricopeptide repeat domain"/>
    <property type="match status" value="1"/>
</dbReference>
<dbReference type="Proteomes" id="UP000676409">
    <property type="component" value="Chromosome"/>
</dbReference>
<keyword evidence="1" id="KW-0131">Cell cycle</keyword>
<feature type="region of interest" description="Disordered" evidence="2">
    <location>
        <begin position="275"/>
        <end position="296"/>
    </location>
</feature>
<sequence length="296" mass="30963" precursor="true">MQPLLRSACALALFGLMIGSPVHAQSAGGGAAAAPQFDPNEPPKKRLDRLEREVNEVRSIVLQARATGKPVEIKDAGPDPEVAALQTKLDDLETTLRGLTGQVEELGHRADQARQDAATAQAAAGALSDRMDKLEKTVALLTAPPPPPAPPANAAAVPPAATGPAAAVDAKSAYDQARQLMLSGDYPGAAAALQAYLDRYGDQPSAPTARYWLGKVKYAEGDYAGAAEASIASIRGWPKTAWAPDAVIDMSQALIKLNKPDDACAALHELERKYPKAPPATKSRAAAVRQQAQCGR</sequence>
<feature type="signal peptide" evidence="1">
    <location>
        <begin position="1"/>
        <end position="24"/>
    </location>
</feature>
<dbReference type="SUPFAM" id="SSF48452">
    <property type="entry name" value="TPR-like"/>
    <property type="match status" value="1"/>
</dbReference>
<keyword evidence="4" id="KW-1185">Reference proteome</keyword>
<dbReference type="GO" id="GO:0030288">
    <property type="term" value="C:outer membrane-bounded periplasmic space"/>
    <property type="evidence" value="ECO:0007669"/>
    <property type="project" value="UniProtKB-UniRule"/>
</dbReference>
<comment type="function">
    <text evidence="1">Mediates coordination of peptidoglycan synthesis and outer membrane constriction during cell division.</text>
</comment>
<keyword evidence="1" id="KW-0175">Coiled coil</keyword>
<dbReference type="SUPFAM" id="SSF57997">
    <property type="entry name" value="Tropomyosin"/>
    <property type="match status" value="1"/>
</dbReference>
<dbReference type="Pfam" id="PF13432">
    <property type="entry name" value="TPR_16"/>
    <property type="match status" value="1"/>
</dbReference>
<protein>
    <recommendedName>
        <fullName evidence="1">Cell division coordinator CpoB</fullName>
    </recommendedName>
</protein>
<dbReference type="GO" id="GO:0043093">
    <property type="term" value="P:FtsZ-dependent cytokinesis"/>
    <property type="evidence" value="ECO:0007669"/>
    <property type="project" value="UniProtKB-UniRule"/>
</dbReference>
<dbReference type="KEGG" id="caul:KCG34_19025"/>
<evidence type="ECO:0000256" key="2">
    <source>
        <dbReference type="SAM" id="MobiDB-lite"/>
    </source>
</evidence>
<dbReference type="InterPro" id="IPR014162">
    <property type="entry name" value="CpoB_C"/>
</dbReference>
<gene>
    <name evidence="3" type="primary">ybgF</name>
    <name evidence="1" type="synonym">cpoB</name>
    <name evidence="3" type="ORF">KCG34_19025</name>
</gene>
<dbReference type="HAMAP" id="MF_02066">
    <property type="entry name" value="CpoB"/>
    <property type="match status" value="1"/>
</dbReference>
<evidence type="ECO:0000313" key="4">
    <source>
        <dbReference type="Proteomes" id="UP000676409"/>
    </source>
</evidence>
<dbReference type="EMBL" id="CP073078">
    <property type="protein sequence ID" value="QUD87134.1"/>
    <property type="molecule type" value="Genomic_DNA"/>
</dbReference>
<feature type="coiled-coil region" evidence="1">
    <location>
        <begin position="47"/>
        <end position="137"/>
    </location>
</feature>
<dbReference type="AlphaFoldDB" id="A0A975IU42"/>
<name>A0A975IU42_9CAUL</name>
<comment type="subcellular location">
    <subcellularLocation>
        <location evidence="1">Periplasm</location>
    </subcellularLocation>
</comment>
<dbReference type="InterPro" id="IPR011990">
    <property type="entry name" value="TPR-like_helical_dom_sf"/>
</dbReference>
<reference evidence="3" key="1">
    <citation type="submission" date="2021-04" db="EMBL/GenBank/DDBJ databases">
        <title>The complete genome sequence of Caulobacter sp. S6.</title>
        <authorList>
            <person name="Tang Y."/>
            <person name="Ouyang W."/>
            <person name="Liu Q."/>
            <person name="Huang B."/>
            <person name="Guo Z."/>
            <person name="Lei P."/>
        </authorList>
    </citation>
    <scope>NUCLEOTIDE SEQUENCE</scope>
    <source>
        <strain evidence="3">S6</strain>
    </source>
</reference>
<dbReference type="Gene3D" id="1.20.5.340">
    <property type="match status" value="1"/>
</dbReference>
<dbReference type="InterPro" id="IPR034706">
    <property type="entry name" value="CpoB"/>
</dbReference>
<proteinExistence type="inferred from homology"/>
<dbReference type="NCBIfam" id="TIGR02795">
    <property type="entry name" value="tol_pal_ybgF"/>
    <property type="match status" value="1"/>
</dbReference>
<organism evidence="3 4">
    <name type="scientific">Phenylobacterium montanum</name>
    <dbReference type="NCBI Taxonomy" id="2823693"/>
    <lineage>
        <taxon>Bacteria</taxon>
        <taxon>Pseudomonadati</taxon>
        <taxon>Pseudomonadota</taxon>
        <taxon>Alphaproteobacteria</taxon>
        <taxon>Caulobacterales</taxon>
        <taxon>Caulobacteraceae</taxon>
        <taxon>Phenylobacterium</taxon>
    </lineage>
</organism>
<comment type="similarity">
    <text evidence="1">Belongs to the CpoB family.</text>
</comment>